<dbReference type="eggNOG" id="COG2244">
    <property type="taxonomic scope" value="Bacteria"/>
</dbReference>
<dbReference type="GO" id="GO:0005886">
    <property type="term" value="C:plasma membrane"/>
    <property type="evidence" value="ECO:0007669"/>
    <property type="project" value="UniProtKB-SubCell"/>
</dbReference>
<dbReference type="STRING" id="446470.Snas_0945"/>
<dbReference type="PANTHER" id="PTHR30250:SF27">
    <property type="entry name" value="POLYSACCHARIDE BIOSYNTHESIS PROTEIN"/>
    <property type="match status" value="1"/>
</dbReference>
<feature type="transmembrane region" description="Helical" evidence="6">
    <location>
        <begin position="27"/>
        <end position="47"/>
    </location>
</feature>
<dbReference type="InterPro" id="IPR050833">
    <property type="entry name" value="Poly_Biosynth_Transport"/>
</dbReference>
<evidence type="ECO:0000256" key="1">
    <source>
        <dbReference type="ARBA" id="ARBA00004651"/>
    </source>
</evidence>
<feature type="transmembrane region" description="Helical" evidence="6">
    <location>
        <begin position="170"/>
        <end position="187"/>
    </location>
</feature>
<accession>D3Q947</accession>
<evidence type="ECO:0000256" key="5">
    <source>
        <dbReference type="ARBA" id="ARBA00023136"/>
    </source>
</evidence>
<reference evidence="7 8" key="1">
    <citation type="journal article" date="2009" name="Stand. Genomic Sci.">
        <title>Complete genome sequence of Stackebrandtia nassauensis type strain (LLR-40K-21).</title>
        <authorList>
            <person name="Munk C."/>
            <person name="Lapidus A."/>
            <person name="Copeland A."/>
            <person name="Jando M."/>
            <person name="Mayilraj S."/>
            <person name="Glavina Del Rio T."/>
            <person name="Nolan M."/>
            <person name="Chen F."/>
            <person name="Lucas S."/>
            <person name="Tice H."/>
            <person name="Cheng J.F."/>
            <person name="Han C."/>
            <person name="Detter J.C."/>
            <person name="Bruce D."/>
            <person name="Goodwin L."/>
            <person name="Chain P."/>
            <person name="Pitluck S."/>
            <person name="Goker M."/>
            <person name="Ovchinikova G."/>
            <person name="Pati A."/>
            <person name="Ivanova N."/>
            <person name="Mavromatis K."/>
            <person name="Chen A."/>
            <person name="Palaniappan K."/>
            <person name="Land M."/>
            <person name="Hauser L."/>
            <person name="Chang Y.J."/>
            <person name="Jeffries C.D."/>
            <person name="Bristow J."/>
            <person name="Eisen J.A."/>
            <person name="Markowitz V."/>
            <person name="Hugenholtz P."/>
            <person name="Kyrpides N.C."/>
            <person name="Klenk H.P."/>
        </authorList>
    </citation>
    <scope>NUCLEOTIDE SEQUENCE [LARGE SCALE GENOMIC DNA]</scope>
    <source>
        <strain evidence="8">DSM 44728 / CIP 108903 / NRRL B-16338 / NBRC 102104 / LLR-40K-21</strain>
    </source>
</reference>
<evidence type="ECO:0000256" key="6">
    <source>
        <dbReference type="SAM" id="Phobius"/>
    </source>
</evidence>
<feature type="transmembrane region" description="Helical" evidence="6">
    <location>
        <begin position="317"/>
        <end position="337"/>
    </location>
</feature>
<feature type="transmembrane region" description="Helical" evidence="6">
    <location>
        <begin position="255"/>
        <end position="273"/>
    </location>
</feature>
<dbReference type="InterPro" id="IPR002528">
    <property type="entry name" value="MATE_fam"/>
</dbReference>
<feature type="transmembrane region" description="Helical" evidence="6">
    <location>
        <begin position="129"/>
        <end position="149"/>
    </location>
</feature>
<feature type="transmembrane region" description="Helical" evidence="6">
    <location>
        <begin position="440"/>
        <end position="459"/>
    </location>
</feature>
<dbReference type="GO" id="GO:0042910">
    <property type="term" value="F:xenobiotic transmembrane transporter activity"/>
    <property type="evidence" value="ECO:0007669"/>
    <property type="project" value="InterPro"/>
</dbReference>
<dbReference type="AlphaFoldDB" id="D3Q947"/>
<keyword evidence="3 6" id="KW-0812">Transmembrane</keyword>
<proteinExistence type="predicted"/>
<keyword evidence="4 6" id="KW-1133">Transmembrane helix</keyword>
<dbReference type="GO" id="GO:0015297">
    <property type="term" value="F:antiporter activity"/>
    <property type="evidence" value="ECO:0007669"/>
    <property type="project" value="InterPro"/>
</dbReference>
<gene>
    <name evidence="7" type="ordered locus">Snas_0945</name>
</gene>
<feature type="transmembrane region" description="Helical" evidence="6">
    <location>
        <begin position="407"/>
        <end position="428"/>
    </location>
</feature>
<dbReference type="EMBL" id="CP001778">
    <property type="protein sequence ID" value="ADD40656.1"/>
    <property type="molecule type" value="Genomic_DNA"/>
</dbReference>
<protein>
    <submittedName>
        <fullName evidence="7">Multi antimicrobial extrusion protein MatE</fullName>
    </submittedName>
</protein>
<feature type="transmembrane region" description="Helical" evidence="6">
    <location>
        <begin position="383"/>
        <end position="401"/>
    </location>
</feature>
<dbReference type="Pfam" id="PF01554">
    <property type="entry name" value="MatE"/>
    <property type="match status" value="1"/>
</dbReference>
<dbReference type="HOGENOM" id="CLU_022017_4_0_11"/>
<evidence type="ECO:0000313" key="7">
    <source>
        <dbReference type="EMBL" id="ADD40656.1"/>
    </source>
</evidence>
<feature type="transmembrane region" description="Helical" evidence="6">
    <location>
        <begin position="59"/>
        <end position="85"/>
    </location>
</feature>
<evidence type="ECO:0000256" key="2">
    <source>
        <dbReference type="ARBA" id="ARBA00022475"/>
    </source>
</evidence>
<feature type="transmembrane region" description="Helical" evidence="6">
    <location>
        <begin position="465"/>
        <end position="483"/>
    </location>
</feature>
<comment type="subcellular location">
    <subcellularLocation>
        <location evidence="1">Cell membrane</location>
        <topology evidence="1">Multi-pass membrane protein</topology>
    </subcellularLocation>
</comment>
<evidence type="ECO:0000313" key="8">
    <source>
        <dbReference type="Proteomes" id="UP000000844"/>
    </source>
</evidence>
<dbReference type="KEGG" id="sna:Snas_0945"/>
<evidence type="ECO:0000256" key="3">
    <source>
        <dbReference type="ARBA" id="ARBA00022692"/>
    </source>
</evidence>
<dbReference type="OrthoDB" id="3294889at2"/>
<feature type="transmembrane region" description="Helical" evidence="6">
    <location>
        <begin position="97"/>
        <end position="123"/>
    </location>
</feature>
<dbReference type="Proteomes" id="UP000000844">
    <property type="component" value="Chromosome"/>
</dbReference>
<evidence type="ECO:0000256" key="4">
    <source>
        <dbReference type="ARBA" id="ARBA00022989"/>
    </source>
</evidence>
<dbReference type="RefSeq" id="WP_013016227.1">
    <property type="nucleotide sequence ID" value="NC_013947.1"/>
</dbReference>
<organism evidence="7 8">
    <name type="scientific">Stackebrandtia nassauensis (strain DSM 44728 / CIP 108903 / NRRL B-16338 / NBRC 102104 / LLR-40K-21)</name>
    <dbReference type="NCBI Taxonomy" id="446470"/>
    <lineage>
        <taxon>Bacteria</taxon>
        <taxon>Bacillati</taxon>
        <taxon>Actinomycetota</taxon>
        <taxon>Actinomycetes</taxon>
        <taxon>Glycomycetales</taxon>
        <taxon>Glycomycetaceae</taxon>
        <taxon>Stackebrandtia</taxon>
    </lineage>
</organism>
<sequence length="495" mass="51858">MAQVAEAAPPRLRQPSTVLRATARGGLVNLAGAAVAGLSGLVITWLVAAGLGPRVAGQFFTATTAFLLALAIARLGTPTGLVYWFARLRQEGRHGELRSMLTAALVPVCALSLVFAVAGLVFAESFASAGILRVLAVFLPAAVLMEALLAASRGFGGMRESVLIDKLGRSGTQVVLLAAIVLGWQTGVFTVTVAWALPFLPAALLSAHVVRLRLRRDPPDPDSPSWTQQLRPFWTYTAPRALAGVAQLGLQRLDILLVATLLGFAQAAVYTVATRFVTVGQLISGAIGTAVQPRLATSMSGRDYATASTLYRTTTSWIVLACWPVYLLVALAAPWYLRVFGPEYVTGEAIAVVWVLAAGMLLATACGVVDSVLVMAGRTGWQLYNVAAAFAVNIVVDLLLIPRIGILGAAIGWTAGIAVNNLMPLLQLARVYRLHPIGRATLKAMALSGLCCGLIPGVAALAGEAALAVAIGGCAVIYPLSAWRARKTLFTTTDT</sequence>
<feature type="transmembrane region" description="Helical" evidence="6">
    <location>
        <begin position="349"/>
        <end position="376"/>
    </location>
</feature>
<name>D3Q947_STANL</name>
<keyword evidence="2" id="KW-1003">Cell membrane</keyword>
<dbReference type="PANTHER" id="PTHR30250">
    <property type="entry name" value="PST FAMILY PREDICTED COLANIC ACID TRANSPORTER"/>
    <property type="match status" value="1"/>
</dbReference>
<keyword evidence="8" id="KW-1185">Reference proteome</keyword>
<keyword evidence="5 6" id="KW-0472">Membrane</keyword>